<protein>
    <submittedName>
        <fullName evidence="2">Uncharacterized protein</fullName>
    </submittedName>
</protein>
<feature type="region of interest" description="Disordered" evidence="1">
    <location>
        <begin position="1"/>
        <end position="42"/>
    </location>
</feature>
<feature type="compositionally biased region" description="Basic and acidic residues" evidence="1">
    <location>
        <begin position="106"/>
        <end position="115"/>
    </location>
</feature>
<gene>
    <name evidence="2" type="ORF">Mal33_17080</name>
</gene>
<dbReference type="EMBL" id="CP036318">
    <property type="protein sequence ID" value="QDV55729.1"/>
    <property type="molecule type" value="Genomic_DNA"/>
</dbReference>
<feature type="region of interest" description="Disordered" evidence="1">
    <location>
        <begin position="81"/>
        <end position="172"/>
    </location>
</feature>
<keyword evidence="3" id="KW-1185">Reference proteome</keyword>
<dbReference type="AlphaFoldDB" id="A0A518IRK9"/>
<evidence type="ECO:0000313" key="2">
    <source>
        <dbReference type="EMBL" id="QDV55729.1"/>
    </source>
</evidence>
<evidence type="ECO:0000256" key="1">
    <source>
        <dbReference type="SAM" id="MobiDB-lite"/>
    </source>
</evidence>
<name>A0A518IRK9_9BACT</name>
<feature type="compositionally biased region" description="Basic and acidic residues" evidence="1">
    <location>
        <begin position="132"/>
        <end position="158"/>
    </location>
</feature>
<feature type="compositionally biased region" description="Basic and acidic residues" evidence="1">
    <location>
        <begin position="20"/>
        <end position="35"/>
    </location>
</feature>
<proteinExistence type="predicted"/>
<organism evidence="2 3">
    <name type="scientific">Rosistilla oblonga</name>
    <dbReference type="NCBI Taxonomy" id="2527990"/>
    <lineage>
        <taxon>Bacteria</taxon>
        <taxon>Pseudomonadati</taxon>
        <taxon>Planctomycetota</taxon>
        <taxon>Planctomycetia</taxon>
        <taxon>Pirellulales</taxon>
        <taxon>Pirellulaceae</taxon>
        <taxon>Rosistilla</taxon>
    </lineage>
</organism>
<accession>A0A518IRK9</accession>
<reference evidence="2 3" key="1">
    <citation type="submission" date="2019-02" db="EMBL/GenBank/DDBJ databases">
        <title>Deep-cultivation of Planctomycetes and their phenomic and genomic characterization uncovers novel biology.</title>
        <authorList>
            <person name="Wiegand S."/>
            <person name="Jogler M."/>
            <person name="Boedeker C."/>
            <person name="Pinto D."/>
            <person name="Vollmers J."/>
            <person name="Rivas-Marin E."/>
            <person name="Kohn T."/>
            <person name="Peeters S.H."/>
            <person name="Heuer A."/>
            <person name="Rast P."/>
            <person name="Oberbeckmann S."/>
            <person name="Bunk B."/>
            <person name="Jeske O."/>
            <person name="Meyerdierks A."/>
            <person name="Storesund J.E."/>
            <person name="Kallscheuer N."/>
            <person name="Luecker S."/>
            <person name="Lage O.M."/>
            <person name="Pohl T."/>
            <person name="Merkel B.J."/>
            <person name="Hornburger P."/>
            <person name="Mueller R.-W."/>
            <person name="Bruemmer F."/>
            <person name="Labrenz M."/>
            <person name="Spormann A.M."/>
            <person name="Op den Camp H."/>
            <person name="Overmann J."/>
            <person name="Amann R."/>
            <person name="Jetten M.S.M."/>
            <person name="Mascher T."/>
            <person name="Medema M.H."/>
            <person name="Devos D.P."/>
            <person name="Kaster A.-K."/>
            <person name="Ovreas L."/>
            <person name="Rohde M."/>
            <person name="Galperin M.Y."/>
            <person name="Jogler C."/>
        </authorList>
    </citation>
    <scope>NUCLEOTIDE SEQUENCE [LARGE SCALE GENOMIC DNA]</scope>
    <source>
        <strain evidence="2 3">Mal33</strain>
    </source>
</reference>
<evidence type="ECO:0000313" key="3">
    <source>
        <dbReference type="Proteomes" id="UP000316770"/>
    </source>
</evidence>
<dbReference type="Proteomes" id="UP000316770">
    <property type="component" value="Chromosome"/>
</dbReference>
<sequence>MGWPSHHAEGQGNIMPSCRRGIDRRGRAQSEEWGRGQHRGRIGVCPRRGQRLITRSVPVVFATLSPPATLCDSFGMVDARQRERLPQGSIEGGSRRSTRSGVPPENRPHRMDRSRRDRRCLQPGITALRRSRTSDSRSRDTIAARGDRLQRRDFRTGSDRGGSGGRLSEASS</sequence>